<evidence type="ECO:0000259" key="7">
    <source>
        <dbReference type="PROSITE" id="PS50048"/>
    </source>
</evidence>
<dbReference type="InterPro" id="IPR001138">
    <property type="entry name" value="Zn2Cys6_DnaBD"/>
</dbReference>
<dbReference type="Proteomes" id="UP000008867">
    <property type="component" value="Chromosome 13"/>
</dbReference>
<dbReference type="CDD" id="cd12148">
    <property type="entry name" value="fungal_TF_MHR"/>
    <property type="match status" value="1"/>
</dbReference>
<dbReference type="GO" id="GO:0000981">
    <property type="term" value="F:DNA-binding transcription factor activity, RNA polymerase II-specific"/>
    <property type="evidence" value="ECO:0007669"/>
    <property type="project" value="InterPro"/>
</dbReference>
<dbReference type="GO" id="GO:0000435">
    <property type="term" value="P:positive regulation of transcription from RNA polymerase II promoter by galactose"/>
    <property type="evidence" value="ECO:0007669"/>
    <property type="project" value="TreeGrafter"/>
</dbReference>
<dbReference type="PROSITE" id="PS00463">
    <property type="entry name" value="ZN2_CY6_FUNGAL_1"/>
    <property type="match status" value="1"/>
</dbReference>
<keyword evidence="3" id="KW-0238">DNA-binding</keyword>
<organism evidence="8 9">
    <name type="scientific">Sporisorium reilianum (strain SRZ2)</name>
    <name type="common">Maize head smut fungus</name>
    <dbReference type="NCBI Taxonomy" id="999809"/>
    <lineage>
        <taxon>Eukaryota</taxon>
        <taxon>Fungi</taxon>
        <taxon>Dikarya</taxon>
        <taxon>Basidiomycota</taxon>
        <taxon>Ustilaginomycotina</taxon>
        <taxon>Ustilaginomycetes</taxon>
        <taxon>Ustilaginales</taxon>
        <taxon>Ustilaginaceae</taxon>
        <taxon>Sporisorium</taxon>
    </lineage>
</organism>
<dbReference type="SMART" id="SM00066">
    <property type="entry name" value="GAL4"/>
    <property type="match status" value="1"/>
</dbReference>
<evidence type="ECO:0000256" key="3">
    <source>
        <dbReference type="ARBA" id="ARBA00023125"/>
    </source>
</evidence>
<gene>
    <name evidence="8" type="ORF">sr14661</name>
</gene>
<evidence type="ECO:0000256" key="1">
    <source>
        <dbReference type="ARBA" id="ARBA00022723"/>
    </source>
</evidence>
<keyword evidence="5" id="KW-0539">Nucleus</keyword>
<feature type="compositionally biased region" description="Polar residues" evidence="6">
    <location>
        <begin position="858"/>
        <end position="873"/>
    </location>
</feature>
<feature type="domain" description="Zn(2)-C6 fungal-type" evidence="7">
    <location>
        <begin position="62"/>
        <end position="94"/>
    </location>
</feature>
<dbReference type="VEuPathDB" id="FungiDB:sr14661"/>
<keyword evidence="9" id="KW-1185">Reference proteome</keyword>
<feature type="region of interest" description="Disordered" evidence="6">
    <location>
        <begin position="125"/>
        <end position="155"/>
    </location>
</feature>
<feature type="region of interest" description="Disordered" evidence="6">
    <location>
        <begin position="855"/>
        <end position="874"/>
    </location>
</feature>
<dbReference type="GO" id="GO:0008270">
    <property type="term" value="F:zinc ion binding"/>
    <property type="evidence" value="ECO:0007669"/>
    <property type="project" value="InterPro"/>
</dbReference>
<dbReference type="InterPro" id="IPR036864">
    <property type="entry name" value="Zn2-C6_fun-type_DNA-bd_sf"/>
</dbReference>
<accession>E6ZP71</accession>
<dbReference type="SMART" id="SM00906">
    <property type="entry name" value="Fungal_trans"/>
    <property type="match status" value="1"/>
</dbReference>
<dbReference type="PANTHER" id="PTHR47424">
    <property type="entry name" value="REGULATORY PROTEIN GAL4"/>
    <property type="match status" value="1"/>
</dbReference>
<dbReference type="PANTHER" id="PTHR47424:SF3">
    <property type="entry name" value="REGULATORY PROTEIN GAL4"/>
    <property type="match status" value="1"/>
</dbReference>
<dbReference type="SUPFAM" id="SSF57701">
    <property type="entry name" value="Zn2/Cys6 DNA-binding domain"/>
    <property type="match status" value="1"/>
</dbReference>
<sequence length="1023" mass="109415">MGFIKAEAQPSFGSGPVHINPNEPQPGQFAFLPYSNSGFDNVHPSDLSKPGTSDGRSKVARACTECKSRKMRCDGGLPFCGRCITHSRTKSCAYVDPPKRSPITRQYVSSLEAQLDEARRKIAELQTTSATTNPKPASDSNNKSLAPPVAPARRHTTQPYMQNRSLTGEDTAHAACGFAHVKPAPPSKKRARSATTNGFDDDLVDDHDFDFNHADHPAATHASSKSGQDVDALGAGNFVSLTSCNAALQIASQLSLAREPGANVHLSTSLTLASHAASSTSSTKVGGLDVSCEGLARASSCSSSSSSSSSLLNAAATLPDNVDFANWDSDSQRFAAELLESFFEFHLPSYPILHPATFRAQLQGTICPPQSAAWPMLVNMVFALGALERRASAQEADHDTLFYERAKRLCNAVLFDKAEIISVQALTLMANYCQKKNLFASAWMVLGSALRMAISMGLHSESALQARDMPAFDREFGRRLWYTLFTMEADTCVSMARPNGLLAINADAAPPQNIDETAMSPTAGELPAEVSEATLSSTLAAHAKFASEISMPLQARLMRGSNPSIEEVRAFDRKTEEFVDNLPDYMDEGYTGPRPASFSVASARLRWRCNNFRMVMFRPFLLSNAVAAAAARARGEPRPALRPAVKQAIALCQTMAGNNIRSISSFWDSHPHNQAMAWHAIYFLTQSALVPLVSLLDEPSGDDAREWAGLLQTCVRLLVDMGRITPIGAKCKDAIEKLAGDLLLLRGAEDHDEDSESMLLSKWMSEANASGSTADVDPLMWSSHLIAASSTGSDEAGFGGVVAHPTGPSLTMSLDSASSDGMSAAFDFARGMDTSPGDHRSSIANSIDAWAATAGTARPSTASQWSENGSSSLPEREFLNSERIGHWFGLQASHPEAANRHDGAGASMLSTSEPGSSHGGAPSMSASAAGFGVAAQPSHSHQHQQAHGGLDWQQAAAAAAAAGAPSNWWTVQYRQPETSPSTGFMFSPEVHHHHEHGAFAAPSQQVHSQHMQAPPSHAQQHFF</sequence>
<dbReference type="HOGENOM" id="CLU_301500_0_0_1"/>
<dbReference type="InterPro" id="IPR051127">
    <property type="entry name" value="Fungal_SecMet_Regulators"/>
</dbReference>
<feature type="compositionally biased region" description="Polar residues" evidence="6">
    <location>
        <begin position="125"/>
        <end position="144"/>
    </location>
</feature>
<evidence type="ECO:0000256" key="6">
    <source>
        <dbReference type="SAM" id="MobiDB-lite"/>
    </source>
</evidence>
<protein>
    <submittedName>
        <fullName evidence="8">Related to lactose regulatory protein</fullName>
    </submittedName>
</protein>
<dbReference type="Pfam" id="PF00172">
    <property type="entry name" value="Zn_clus"/>
    <property type="match status" value="1"/>
</dbReference>
<dbReference type="InterPro" id="IPR007219">
    <property type="entry name" value="XnlR_reg_dom"/>
</dbReference>
<dbReference type="GO" id="GO:0000978">
    <property type="term" value="F:RNA polymerase II cis-regulatory region sequence-specific DNA binding"/>
    <property type="evidence" value="ECO:0007669"/>
    <property type="project" value="TreeGrafter"/>
</dbReference>
<evidence type="ECO:0000313" key="8">
    <source>
        <dbReference type="EMBL" id="CBQ69028.1"/>
    </source>
</evidence>
<evidence type="ECO:0000256" key="5">
    <source>
        <dbReference type="ARBA" id="ARBA00023242"/>
    </source>
</evidence>
<dbReference type="GO" id="GO:0005634">
    <property type="term" value="C:nucleus"/>
    <property type="evidence" value="ECO:0007669"/>
    <property type="project" value="TreeGrafter"/>
</dbReference>
<dbReference type="Gene3D" id="4.10.240.10">
    <property type="entry name" value="Zn(2)-C6 fungal-type DNA-binding domain"/>
    <property type="match status" value="1"/>
</dbReference>
<evidence type="ECO:0000313" key="9">
    <source>
        <dbReference type="Proteomes" id="UP000008867"/>
    </source>
</evidence>
<dbReference type="EMBL" id="FQ311434">
    <property type="protein sequence ID" value="CBQ69028.1"/>
    <property type="molecule type" value="Genomic_DNA"/>
</dbReference>
<feature type="region of interest" description="Disordered" evidence="6">
    <location>
        <begin position="180"/>
        <end position="199"/>
    </location>
</feature>
<keyword evidence="1" id="KW-0479">Metal-binding</keyword>
<evidence type="ECO:0000256" key="4">
    <source>
        <dbReference type="ARBA" id="ARBA00023163"/>
    </source>
</evidence>
<dbReference type="GO" id="GO:0006351">
    <property type="term" value="P:DNA-templated transcription"/>
    <property type="evidence" value="ECO:0007669"/>
    <property type="project" value="InterPro"/>
</dbReference>
<dbReference type="PROSITE" id="PS50048">
    <property type="entry name" value="ZN2_CY6_FUNGAL_2"/>
    <property type="match status" value="1"/>
</dbReference>
<reference evidence="8 9" key="1">
    <citation type="journal article" date="2010" name="Science">
        <title>Pathogenicity determinants in smut fungi revealed by genome comparison.</title>
        <authorList>
            <person name="Schirawski J."/>
            <person name="Mannhaupt G."/>
            <person name="Muench K."/>
            <person name="Brefort T."/>
            <person name="Schipper K."/>
            <person name="Doehlemann G."/>
            <person name="Di Stasio M."/>
            <person name="Roessel N."/>
            <person name="Mendoza-Mendoza A."/>
            <person name="Pester D."/>
            <person name="Mueller O."/>
            <person name="Winterberg B."/>
            <person name="Meyer E."/>
            <person name="Ghareeb H."/>
            <person name="Wollenberg T."/>
            <person name="Muensterkoetter M."/>
            <person name="Wong P."/>
            <person name="Walter M."/>
            <person name="Stukenbrock E."/>
            <person name="Gueldener U."/>
            <person name="Kahmann R."/>
        </authorList>
    </citation>
    <scope>NUCLEOTIDE SEQUENCE [LARGE SCALE GENOMIC DNA]</scope>
    <source>
        <strain evidence="9">SRZ2</strain>
    </source>
</reference>
<name>E6ZP71_SPORE</name>
<dbReference type="AlphaFoldDB" id="E6ZP71"/>
<evidence type="ECO:0000256" key="2">
    <source>
        <dbReference type="ARBA" id="ARBA00023015"/>
    </source>
</evidence>
<keyword evidence="4" id="KW-0804">Transcription</keyword>
<feature type="compositionally biased region" description="Low complexity" evidence="6">
    <location>
        <begin position="915"/>
        <end position="947"/>
    </location>
</feature>
<dbReference type="Pfam" id="PF04082">
    <property type="entry name" value="Fungal_trans"/>
    <property type="match status" value="1"/>
</dbReference>
<feature type="region of interest" description="Disordered" evidence="6">
    <location>
        <begin position="897"/>
        <end position="958"/>
    </location>
</feature>
<proteinExistence type="predicted"/>
<dbReference type="CDD" id="cd00067">
    <property type="entry name" value="GAL4"/>
    <property type="match status" value="1"/>
</dbReference>
<keyword evidence="2" id="KW-0805">Transcription regulation</keyword>
<dbReference type="OrthoDB" id="3364175at2759"/>
<dbReference type="eggNOG" id="ENOG502QSMN">
    <property type="taxonomic scope" value="Eukaryota"/>
</dbReference>